<name>A0A6L9EGI9_9FLAO</name>
<accession>A0A6L9EGI9</accession>
<dbReference type="PROSITE" id="PS50975">
    <property type="entry name" value="ATP_GRASP"/>
    <property type="match status" value="1"/>
</dbReference>
<keyword evidence="1" id="KW-0547">Nucleotide-binding</keyword>
<feature type="domain" description="ATP-grasp" evidence="2">
    <location>
        <begin position="118"/>
        <end position="294"/>
    </location>
</feature>
<dbReference type="GO" id="GO:0005524">
    <property type="term" value="F:ATP binding"/>
    <property type="evidence" value="ECO:0007669"/>
    <property type="project" value="UniProtKB-UniRule"/>
</dbReference>
<dbReference type="NCBIfam" id="NF009402">
    <property type="entry name" value="PRK12767.1-1"/>
    <property type="match status" value="1"/>
</dbReference>
<dbReference type="Pfam" id="PF15632">
    <property type="entry name" value="ATPgrasp_Ter"/>
    <property type="match status" value="1"/>
</dbReference>
<gene>
    <name evidence="3" type="ORF">GTQ38_17770</name>
</gene>
<dbReference type="SUPFAM" id="SSF56059">
    <property type="entry name" value="Glutathione synthetase ATP-binding domain-like"/>
    <property type="match status" value="1"/>
</dbReference>
<sequence length="320" mass="36087">MKNVLVSGAHGLIGYGIIRSIRMSETPYKVIGITIFEDSVAPGFCDLVLKAPLSRSEGYIDWLLSTIRDHRVDIVFPGFEDDVTIWNENIQALRDTGVAVVMNKSELIPLCNDKWDFYEVLRNHNFPKAIPTFLSADFAWLEDNLGLPLLLKPRVGGASRGIVLVKDEETFNLHKDRIGPELMVQPYIGNDEEEYTTAAFGDGNGGYTAIMTMKRKLSKQGFTEKATVVESPLIEETVSALCDIFKPIGPTNFQFRQDDGEFKLLEINPRISSASSIRSAFGYNEPEMALEYYLDNKLPEQPTIRKGRAVRYVEDFIFKE</sequence>
<organism evidence="3 4">
    <name type="scientific">Poritiphilus flavus</name>
    <dbReference type="NCBI Taxonomy" id="2697053"/>
    <lineage>
        <taxon>Bacteria</taxon>
        <taxon>Pseudomonadati</taxon>
        <taxon>Bacteroidota</taxon>
        <taxon>Flavobacteriia</taxon>
        <taxon>Flavobacteriales</taxon>
        <taxon>Flavobacteriaceae</taxon>
        <taxon>Poritiphilus</taxon>
    </lineage>
</organism>
<dbReference type="PANTHER" id="PTHR23132:SF14">
    <property type="entry name" value="ATP-GRASP DOMAIN-CONTAINING PROTEIN"/>
    <property type="match status" value="1"/>
</dbReference>
<dbReference type="Gene3D" id="3.30.470.20">
    <property type="entry name" value="ATP-grasp fold, B domain"/>
    <property type="match status" value="1"/>
</dbReference>
<dbReference type="PANTHER" id="PTHR23132">
    <property type="entry name" value="D-ALANINE--D-ALANINE LIGASE"/>
    <property type="match status" value="1"/>
</dbReference>
<evidence type="ECO:0000313" key="4">
    <source>
        <dbReference type="Proteomes" id="UP000475249"/>
    </source>
</evidence>
<dbReference type="AlphaFoldDB" id="A0A6L9EGI9"/>
<dbReference type="InterPro" id="IPR011761">
    <property type="entry name" value="ATP-grasp"/>
</dbReference>
<dbReference type="Proteomes" id="UP000475249">
    <property type="component" value="Unassembled WGS sequence"/>
</dbReference>
<dbReference type="PROSITE" id="PS00867">
    <property type="entry name" value="CPSASE_2"/>
    <property type="match status" value="1"/>
</dbReference>
<keyword evidence="4" id="KW-1185">Reference proteome</keyword>
<dbReference type="EMBL" id="WXYO01000008">
    <property type="protein sequence ID" value="NAS13867.1"/>
    <property type="molecule type" value="Genomic_DNA"/>
</dbReference>
<evidence type="ECO:0000256" key="1">
    <source>
        <dbReference type="PROSITE-ProRule" id="PRU00409"/>
    </source>
</evidence>
<dbReference type="GO" id="GO:0046872">
    <property type="term" value="F:metal ion binding"/>
    <property type="evidence" value="ECO:0007669"/>
    <property type="project" value="InterPro"/>
</dbReference>
<evidence type="ECO:0000313" key="3">
    <source>
        <dbReference type="EMBL" id="NAS13867.1"/>
    </source>
</evidence>
<keyword evidence="1" id="KW-0067">ATP-binding</keyword>
<dbReference type="InterPro" id="IPR005479">
    <property type="entry name" value="CPAse_ATP-bd"/>
</dbReference>
<evidence type="ECO:0000259" key="2">
    <source>
        <dbReference type="PROSITE" id="PS50975"/>
    </source>
</evidence>
<dbReference type="RefSeq" id="WP_161436910.1">
    <property type="nucleotide sequence ID" value="NZ_WXYO01000008.1"/>
</dbReference>
<comment type="caution">
    <text evidence="3">The sequence shown here is derived from an EMBL/GenBank/DDBJ whole genome shotgun (WGS) entry which is preliminary data.</text>
</comment>
<reference evidence="3 4" key="1">
    <citation type="submission" date="2020-01" db="EMBL/GenBank/DDBJ databases">
        <title>Bacteria diversity of Porities sp.</title>
        <authorList>
            <person name="Wang G."/>
        </authorList>
    </citation>
    <scope>NUCLEOTIDE SEQUENCE [LARGE SCALE GENOMIC DNA]</scope>
    <source>
        <strain evidence="3 4">R33</strain>
    </source>
</reference>
<protein>
    <submittedName>
        <fullName evidence="3">ATP-grasp domain-containing protein</fullName>
    </submittedName>
</protein>
<dbReference type="Gene3D" id="3.40.50.20">
    <property type="match status" value="1"/>
</dbReference>
<proteinExistence type="predicted"/>
<dbReference type="GO" id="GO:0008716">
    <property type="term" value="F:D-alanine-D-alanine ligase activity"/>
    <property type="evidence" value="ECO:0007669"/>
    <property type="project" value="TreeGrafter"/>
</dbReference>